<sequence>MSTNEAVKYEREIPEILTQLGKVHTAIQGAVEANSLPRAIYHLIQLRASQINGCAYCIKMHLREARADGESNDRLDRLIVWRHVEDFSAAERAALAWTEALTTIDASADYGDLRGELRAHYDDKQIGTITSVVMMINLWNRLQVSKH</sequence>
<dbReference type="EMBL" id="JAJA02000001">
    <property type="protein sequence ID" value="KWS05388.1"/>
    <property type="molecule type" value="Genomic_DNA"/>
</dbReference>
<comment type="caution">
    <text evidence="2">The sequence shown here is derived from an EMBL/GenBank/DDBJ whole genome shotgun (WGS) entry which is preliminary data.</text>
</comment>
<protein>
    <submittedName>
        <fullName evidence="2">4-carboxymuconolactone decarboxylase domain/alkylhydroperoxidase AhpD family core domain protein</fullName>
    </submittedName>
</protein>
<proteinExistence type="predicted"/>
<dbReference type="PANTHER" id="PTHR35446">
    <property type="entry name" value="SI:CH211-175M2.5"/>
    <property type="match status" value="1"/>
</dbReference>
<dbReference type="Gene3D" id="1.20.1290.10">
    <property type="entry name" value="AhpD-like"/>
    <property type="match status" value="1"/>
</dbReference>
<dbReference type="NCBIfam" id="TIGR00778">
    <property type="entry name" value="ahpD_dom"/>
    <property type="match status" value="1"/>
</dbReference>
<dbReference type="GO" id="GO:0051920">
    <property type="term" value="F:peroxiredoxin activity"/>
    <property type="evidence" value="ECO:0007669"/>
    <property type="project" value="InterPro"/>
</dbReference>
<reference evidence="2 3" key="1">
    <citation type="journal article" date="2014" name="Genome Announc.">
        <title>Draft Genome Sequence of Lysobacter capsici AZ78, a Bacterium Antagonistic to Plant-Pathogenic Oomycetes.</title>
        <authorList>
            <person name="Puopolo G."/>
            <person name="Sonego P."/>
            <person name="Engelen K."/>
            <person name="Pertot I."/>
        </authorList>
    </citation>
    <scope>NUCLEOTIDE SEQUENCE [LARGE SCALE GENOMIC DNA]</scope>
    <source>
        <strain evidence="2 3">AZ78</strain>
    </source>
</reference>
<name>A0A120AGZ9_9GAMM</name>
<evidence type="ECO:0000259" key="1">
    <source>
        <dbReference type="Pfam" id="PF02627"/>
    </source>
</evidence>
<dbReference type="Pfam" id="PF02627">
    <property type="entry name" value="CMD"/>
    <property type="match status" value="1"/>
</dbReference>
<dbReference type="PANTHER" id="PTHR35446:SF2">
    <property type="entry name" value="CARBOXYMUCONOLACTONE DECARBOXYLASE-LIKE DOMAIN-CONTAINING PROTEIN"/>
    <property type="match status" value="1"/>
</dbReference>
<dbReference type="OrthoDB" id="9801997at2"/>
<keyword evidence="3" id="KW-1185">Reference proteome</keyword>
<dbReference type="Proteomes" id="UP000023435">
    <property type="component" value="Unassembled WGS sequence"/>
</dbReference>
<gene>
    <name evidence="2" type="ORF">AZ78_2940</name>
</gene>
<dbReference type="SUPFAM" id="SSF69118">
    <property type="entry name" value="AhpD-like"/>
    <property type="match status" value="1"/>
</dbReference>
<dbReference type="RefSeq" id="WP_036103400.1">
    <property type="nucleotide sequence ID" value="NZ_JAJA02000001.1"/>
</dbReference>
<feature type="domain" description="Carboxymuconolactone decarboxylase-like" evidence="1">
    <location>
        <begin position="28"/>
        <end position="100"/>
    </location>
</feature>
<dbReference type="InterPro" id="IPR004675">
    <property type="entry name" value="AhpD_core"/>
</dbReference>
<dbReference type="InterPro" id="IPR029032">
    <property type="entry name" value="AhpD-like"/>
</dbReference>
<dbReference type="AlphaFoldDB" id="A0A120AGZ9"/>
<organism evidence="2 3">
    <name type="scientific">Lysobacter capsici AZ78</name>
    <dbReference type="NCBI Taxonomy" id="1444315"/>
    <lineage>
        <taxon>Bacteria</taxon>
        <taxon>Pseudomonadati</taxon>
        <taxon>Pseudomonadota</taxon>
        <taxon>Gammaproteobacteria</taxon>
        <taxon>Lysobacterales</taxon>
        <taxon>Lysobacteraceae</taxon>
        <taxon>Lysobacter</taxon>
    </lineage>
</organism>
<evidence type="ECO:0000313" key="3">
    <source>
        <dbReference type="Proteomes" id="UP000023435"/>
    </source>
</evidence>
<accession>A0A120AGZ9</accession>
<evidence type="ECO:0000313" key="2">
    <source>
        <dbReference type="EMBL" id="KWS05388.1"/>
    </source>
</evidence>
<dbReference type="InterPro" id="IPR003779">
    <property type="entry name" value="CMD-like"/>
</dbReference>